<dbReference type="Proteomes" id="UP000800039">
    <property type="component" value="Unassembled WGS sequence"/>
</dbReference>
<feature type="region of interest" description="Disordered" evidence="2">
    <location>
        <begin position="1033"/>
        <end position="1065"/>
    </location>
</feature>
<sequence>MSLTPSNARMMSPAIGTGIKLNPSPSPFLKHTPLRSPVKSSRTEANLALRQVIGTTTSSANAFDSLPSGNCFAYTAGAAAVIASIDEEHNVSQRFYRARPTTNPLNPSASIYGGPSTPTQNESRNRTAASLRDAGVGGSPLASPAANDWADSPSSRAWTLKEKIKAATCVSFSPDGKFLAVGETGYKPRVLIFSTSPDASSDTPLTSLSDHTFGVNCVAFSPDSRYLASLGSVNDGFLYIWSINSRTGAASLYASNKCVSNINRMAWMGNKLITVGTRHVKVWKPDDSNSTLRVAKSRQSELSLLSSSMHRALPGRNCILEGLKDGTFTSVVAVALNKAIVTTDKGDVCLVDDSDSDQRFVKLMDAGFAVSATAVDVKGRLHLAGSHGGLKTIDISNIIGLLTPPPSPQPRVDSPTVSVTNCNQVGAIGCLTNYIVTVDSQRAIRLSHLCPADDESIVGDGIHILPAHGDAVLGVEAGLSQPNILNASYYTWAADGTIIFWSQGTSKGSLQVPLEQIEGPDAIPNELRTVRASADGNFLVAGDKLGVLRIIDCKTTTSAFELKAHASEITSIAIHEEEDFCFVACASRDRTVQVFTRTNETWDLLQTLDEHVGAVNGVTFSQNGTRLVSSSSDRSLVVRELVSREEERGTIRAFVMLRAIMLKASPVSMAWDVDQNDALLISTIDRQVHKYDTQNGQCLSNFRSCDTDGGDAVVLTSLVHIPRGWSSPLIAGVSSTDKSIRVYDENGSLVARDWGHTEGVSDIALIQSSGTADGESSEKSLVTVAVDGTMFVWGLALQAHNRHDLSKSMDLLGPNTPSNKDLLANRPPLRRVFSQSELARFQRSSEDGDATPTSTPTGGRSPKLRKRVSKFSLAQTPKLDPSPMQGNAREGRTAVWGQGTVRKNKNRSPSPPSPRNPQIAKRRASMDVRARAKAPTSEFGTIGASTESLCRTLRAYRKRLANSSETLNSDLAREVERELAATARVIGERVKSKELDETVIVKLLDQYSERLVNMLDDKIAASVAQRVRENSVGNFSEGAESPVSGRDPQRARGGSSSGMVSPCTQEAPVDALVLETTEKLVIE</sequence>
<dbReference type="PANTHER" id="PTHR45589:SF1">
    <property type="entry name" value="WD REPEAT DOMAIN 62, ISOFORM G"/>
    <property type="match status" value="1"/>
</dbReference>
<dbReference type="PANTHER" id="PTHR45589">
    <property type="entry name" value="WD REPEAT DOMAIN 62, ISOFORM G"/>
    <property type="match status" value="1"/>
</dbReference>
<proteinExistence type="predicted"/>
<organism evidence="3 4">
    <name type="scientific">Cucurbitaria berberidis CBS 394.84</name>
    <dbReference type="NCBI Taxonomy" id="1168544"/>
    <lineage>
        <taxon>Eukaryota</taxon>
        <taxon>Fungi</taxon>
        <taxon>Dikarya</taxon>
        <taxon>Ascomycota</taxon>
        <taxon>Pezizomycotina</taxon>
        <taxon>Dothideomycetes</taxon>
        <taxon>Pleosporomycetidae</taxon>
        <taxon>Pleosporales</taxon>
        <taxon>Pleosporineae</taxon>
        <taxon>Cucurbitariaceae</taxon>
        <taxon>Cucurbitaria</taxon>
    </lineage>
</organism>
<dbReference type="SMART" id="SM00320">
    <property type="entry name" value="WD40"/>
    <property type="match status" value="8"/>
</dbReference>
<dbReference type="InterPro" id="IPR052779">
    <property type="entry name" value="WDR62"/>
</dbReference>
<accession>A0A9P4GSI8</accession>
<name>A0A9P4GSI8_9PLEO</name>
<feature type="region of interest" description="Disordered" evidence="2">
    <location>
        <begin position="808"/>
        <end position="927"/>
    </location>
</feature>
<dbReference type="Pfam" id="PF00400">
    <property type="entry name" value="WD40"/>
    <property type="match status" value="3"/>
</dbReference>
<evidence type="ECO:0000313" key="3">
    <source>
        <dbReference type="EMBL" id="KAF1851958.1"/>
    </source>
</evidence>
<dbReference type="InterPro" id="IPR001680">
    <property type="entry name" value="WD40_rpt"/>
</dbReference>
<feature type="repeat" description="WD" evidence="1">
    <location>
        <begin position="608"/>
        <end position="649"/>
    </location>
</feature>
<feature type="compositionally biased region" description="Low complexity" evidence="2">
    <location>
        <begin position="851"/>
        <end position="861"/>
    </location>
</feature>
<dbReference type="EMBL" id="ML976614">
    <property type="protein sequence ID" value="KAF1851958.1"/>
    <property type="molecule type" value="Genomic_DNA"/>
</dbReference>
<feature type="compositionally biased region" description="Polar residues" evidence="2">
    <location>
        <begin position="116"/>
        <end position="128"/>
    </location>
</feature>
<dbReference type="SUPFAM" id="SSF50978">
    <property type="entry name" value="WD40 repeat-like"/>
    <property type="match status" value="2"/>
</dbReference>
<keyword evidence="1" id="KW-0853">WD repeat</keyword>
<dbReference type="GeneID" id="63853732"/>
<comment type="caution">
    <text evidence="3">The sequence shown here is derived from an EMBL/GenBank/DDBJ whole genome shotgun (WGS) entry which is preliminary data.</text>
</comment>
<dbReference type="OrthoDB" id="6252103at2759"/>
<keyword evidence="4" id="KW-1185">Reference proteome</keyword>
<evidence type="ECO:0000313" key="4">
    <source>
        <dbReference type="Proteomes" id="UP000800039"/>
    </source>
</evidence>
<dbReference type="InterPro" id="IPR036322">
    <property type="entry name" value="WD40_repeat_dom_sf"/>
</dbReference>
<dbReference type="RefSeq" id="XP_040794521.1">
    <property type="nucleotide sequence ID" value="XM_040936482.1"/>
</dbReference>
<dbReference type="PROSITE" id="PS50082">
    <property type="entry name" value="WD_REPEATS_2"/>
    <property type="match status" value="1"/>
</dbReference>
<reference evidence="3" key="1">
    <citation type="submission" date="2020-01" db="EMBL/GenBank/DDBJ databases">
        <authorList>
            <consortium name="DOE Joint Genome Institute"/>
            <person name="Haridas S."/>
            <person name="Albert R."/>
            <person name="Binder M."/>
            <person name="Bloem J."/>
            <person name="Labutti K."/>
            <person name="Salamov A."/>
            <person name="Andreopoulos B."/>
            <person name="Baker S.E."/>
            <person name="Barry K."/>
            <person name="Bills G."/>
            <person name="Bluhm B.H."/>
            <person name="Cannon C."/>
            <person name="Castanera R."/>
            <person name="Culley D.E."/>
            <person name="Daum C."/>
            <person name="Ezra D."/>
            <person name="Gonzalez J.B."/>
            <person name="Henrissat B."/>
            <person name="Kuo A."/>
            <person name="Liang C."/>
            <person name="Lipzen A."/>
            <person name="Lutzoni F."/>
            <person name="Magnuson J."/>
            <person name="Mondo S."/>
            <person name="Nolan M."/>
            <person name="Ohm R."/>
            <person name="Pangilinan J."/>
            <person name="Park H.-J."/>
            <person name="Ramirez L."/>
            <person name="Alfaro M."/>
            <person name="Sun H."/>
            <person name="Tritt A."/>
            <person name="Yoshinaga Y."/>
            <person name="Zwiers L.-H."/>
            <person name="Turgeon B.G."/>
            <person name="Goodwin S.B."/>
            <person name="Spatafora J.W."/>
            <person name="Crous P.W."/>
            <person name="Grigoriev I.V."/>
        </authorList>
    </citation>
    <scope>NUCLEOTIDE SEQUENCE</scope>
    <source>
        <strain evidence="3">CBS 394.84</strain>
    </source>
</reference>
<feature type="compositionally biased region" description="Polar residues" evidence="2">
    <location>
        <begin position="100"/>
        <end position="109"/>
    </location>
</feature>
<dbReference type="AlphaFoldDB" id="A0A9P4GSI8"/>
<evidence type="ECO:0000256" key="2">
    <source>
        <dbReference type="SAM" id="MobiDB-lite"/>
    </source>
</evidence>
<evidence type="ECO:0000256" key="1">
    <source>
        <dbReference type="PROSITE-ProRule" id="PRU00221"/>
    </source>
</evidence>
<dbReference type="Gene3D" id="2.130.10.10">
    <property type="entry name" value="YVTN repeat-like/Quinoprotein amine dehydrogenase"/>
    <property type="match status" value="3"/>
</dbReference>
<gene>
    <name evidence="3" type="ORF">K460DRAFT_401957</name>
</gene>
<dbReference type="InterPro" id="IPR015943">
    <property type="entry name" value="WD40/YVTN_repeat-like_dom_sf"/>
</dbReference>
<feature type="region of interest" description="Disordered" evidence="2">
    <location>
        <begin position="99"/>
        <end position="150"/>
    </location>
</feature>
<protein>
    <submittedName>
        <fullName evidence="3">WD domain-containing protein</fullName>
    </submittedName>
</protein>